<dbReference type="GO" id="GO:0035312">
    <property type="term" value="F:5'-3' DNA exonuclease activity"/>
    <property type="evidence" value="ECO:0007669"/>
    <property type="project" value="TreeGrafter"/>
</dbReference>
<dbReference type="CDD" id="cd07432">
    <property type="entry name" value="PHP_HisPPase"/>
    <property type="match status" value="1"/>
</dbReference>
<comment type="caution">
    <text evidence="2">The sequence shown here is derived from an EMBL/GenBank/DDBJ whole genome shotgun (WGS) entry which is preliminary data.</text>
</comment>
<evidence type="ECO:0000259" key="1">
    <source>
        <dbReference type="Pfam" id="PF02811"/>
    </source>
</evidence>
<dbReference type="PANTHER" id="PTHR42924">
    <property type="entry name" value="EXONUCLEASE"/>
    <property type="match status" value="1"/>
</dbReference>
<keyword evidence="3" id="KW-1185">Reference proteome</keyword>
<dbReference type="EMBL" id="JAQIFT010000043">
    <property type="protein sequence ID" value="MDA3731941.1"/>
    <property type="molecule type" value="Genomic_DNA"/>
</dbReference>
<dbReference type="InterPro" id="IPR016195">
    <property type="entry name" value="Pol/histidinol_Pase-like"/>
</dbReference>
<evidence type="ECO:0000313" key="3">
    <source>
        <dbReference type="Proteomes" id="UP001169242"/>
    </source>
</evidence>
<dbReference type="Pfam" id="PF02811">
    <property type="entry name" value="PHP"/>
    <property type="match status" value="1"/>
</dbReference>
<dbReference type="PANTHER" id="PTHR42924:SF3">
    <property type="entry name" value="POLYMERASE_HISTIDINOL PHOSPHATASE N-TERMINAL DOMAIN-CONTAINING PROTEIN"/>
    <property type="match status" value="1"/>
</dbReference>
<name>A0AA42J178_9FIRM</name>
<evidence type="ECO:0000313" key="2">
    <source>
        <dbReference type="EMBL" id="MDA3731941.1"/>
    </source>
</evidence>
<dbReference type="InterPro" id="IPR004013">
    <property type="entry name" value="PHP_dom"/>
</dbReference>
<dbReference type="Gene3D" id="3.20.20.140">
    <property type="entry name" value="Metal-dependent hydrolases"/>
    <property type="match status" value="1"/>
</dbReference>
<organism evidence="2 3">
    <name type="scientific">Holtiella tumoricola</name>
    <dbReference type="NCBI Taxonomy" id="3018743"/>
    <lineage>
        <taxon>Bacteria</taxon>
        <taxon>Bacillati</taxon>
        <taxon>Bacillota</taxon>
        <taxon>Clostridia</taxon>
        <taxon>Lachnospirales</taxon>
        <taxon>Cellulosilyticaceae</taxon>
        <taxon>Holtiella</taxon>
    </lineage>
</organism>
<proteinExistence type="predicted"/>
<dbReference type="GO" id="GO:0004534">
    <property type="term" value="F:5'-3' RNA exonuclease activity"/>
    <property type="evidence" value="ECO:0007669"/>
    <property type="project" value="TreeGrafter"/>
</dbReference>
<gene>
    <name evidence="2" type="ORF">PBV87_10665</name>
</gene>
<dbReference type="SUPFAM" id="SSF89550">
    <property type="entry name" value="PHP domain-like"/>
    <property type="match status" value="1"/>
</dbReference>
<dbReference type="RefSeq" id="WP_271012247.1">
    <property type="nucleotide sequence ID" value="NZ_JAQIFT010000043.1"/>
</dbReference>
<feature type="domain" description="PHP" evidence="1">
    <location>
        <begin position="18"/>
        <end position="200"/>
    </location>
</feature>
<dbReference type="AlphaFoldDB" id="A0AA42J178"/>
<protein>
    <submittedName>
        <fullName evidence="2">PHP domain-containing protein</fullName>
    </submittedName>
</protein>
<dbReference type="InterPro" id="IPR052018">
    <property type="entry name" value="PHP_domain"/>
</dbReference>
<reference evidence="2" key="1">
    <citation type="journal article" date="2023" name="Int. J. Syst. Evol. Microbiol.">
        <title>&lt;i&gt;Holtiella tumoricola&lt;/i&gt; gen. nov. sp. nov., isolated from a human clinical sample.</title>
        <authorList>
            <person name="Allen-Vercoe E."/>
            <person name="Daigneault M.C."/>
            <person name="Vancuren S.J."/>
            <person name="Cochrane K."/>
            <person name="O'Neal L.L."/>
            <person name="Sankaranarayanan K."/>
            <person name="Lawson P.A."/>
        </authorList>
    </citation>
    <scope>NUCLEOTIDE SEQUENCE</scope>
    <source>
        <strain evidence="2">CC70A</strain>
    </source>
</reference>
<accession>A0AA42J178</accession>
<sequence>MNIEQLKELTKVYPYKVELHAHTSPVSPCSEVSPKQLVECYKNKGYDAVVITNHLIAELLTREDLEQHLSYYLKDYQEAKSEGEKLGLNVLLGLEIRFPENENDYLVYGIDERDVAKAITYLKSDYKTFYKNLKNDKNLIIQAHPFRDGIKLQDAHYVDGVETFNCHPHHNSRIALATRYAKEHPYFIETAGTDFHHLGHEGAGAMLFKALPKDSFELVELLKSRDYLFNVSGSIVLP</sequence>
<dbReference type="Proteomes" id="UP001169242">
    <property type="component" value="Unassembled WGS sequence"/>
</dbReference>